<protein>
    <submittedName>
        <fullName evidence="2">Aminoglycoside phosphotransferase</fullName>
    </submittedName>
</protein>
<evidence type="ECO:0000259" key="1">
    <source>
        <dbReference type="Pfam" id="PF01636"/>
    </source>
</evidence>
<organism evidence="2 3">
    <name type="scientific">Profundibacterium mesophilum KAUST100406-0324</name>
    <dbReference type="NCBI Taxonomy" id="1037889"/>
    <lineage>
        <taxon>Bacteria</taxon>
        <taxon>Pseudomonadati</taxon>
        <taxon>Pseudomonadota</taxon>
        <taxon>Alphaproteobacteria</taxon>
        <taxon>Rhodobacterales</taxon>
        <taxon>Roseobacteraceae</taxon>
        <taxon>Profundibacterium</taxon>
    </lineage>
</organism>
<sequence>MSLRSADETDAARRAFLADHAPGAIRVTPLASDASARRYFRLEEEGLLLLQDDDGAPTLARFIEIAAHLRQLGLSAPALRACDVTAGLALIEDFGDGTYTRLLAQGRDEAMLYGLAVDALAHLHERPEATAISVPTFDLPRMMEELTLFTDWFVPRLRPAVAHEAFRRDFLDIARGVLAPVGGLHGTLILRDFHVDNLMLLEERHGVAACGLLDFQDAVIGGGAYDLVSLLQDARRDLASGLEERMLARYLAARPALDAPTFMRHYHLYGLQRHLRIAGVFVRLAERDGKPHYLAFMPRVLRQVQQALAASRQEELQALLSRSLGAWTEWPAQG</sequence>
<dbReference type="InterPro" id="IPR002575">
    <property type="entry name" value="Aminoglycoside_PTrfase"/>
</dbReference>
<dbReference type="SUPFAM" id="SSF56112">
    <property type="entry name" value="Protein kinase-like (PK-like)"/>
    <property type="match status" value="1"/>
</dbReference>
<accession>A0A921TB51</accession>
<evidence type="ECO:0000313" key="3">
    <source>
        <dbReference type="Proteomes" id="UP000698242"/>
    </source>
</evidence>
<dbReference type="Pfam" id="PF01636">
    <property type="entry name" value="APH"/>
    <property type="match status" value="1"/>
</dbReference>
<keyword evidence="3" id="KW-1185">Reference proteome</keyword>
<gene>
    <name evidence="2" type="ORF">PMES_02956</name>
</gene>
<dbReference type="InterPro" id="IPR011009">
    <property type="entry name" value="Kinase-like_dom_sf"/>
</dbReference>
<dbReference type="OrthoDB" id="9809275at2"/>
<feature type="domain" description="Aminoglycoside phosphotransferase" evidence="1">
    <location>
        <begin position="27"/>
        <end position="258"/>
    </location>
</feature>
<comment type="caution">
    <text evidence="2">The sequence shown here is derived from an EMBL/GenBank/DDBJ whole genome shotgun (WGS) entry which is preliminary data.</text>
</comment>
<name>A0A921TB51_9RHOB</name>
<dbReference type="AlphaFoldDB" id="A0A921TB51"/>
<dbReference type="Gene3D" id="3.30.200.20">
    <property type="entry name" value="Phosphorylase Kinase, domain 1"/>
    <property type="match status" value="1"/>
</dbReference>
<proteinExistence type="predicted"/>
<reference evidence="2" key="1">
    <citation type="submission" date="2013-03" db="EMBL/GenBank/DDBJ databases">
        <title>Genome Sequence of the Profundibacterium mesophilum strain KAUST100406-0324T from Red Sea, a novel genus in the family Rhodobacteraceae.</title>
        <authorList>
            <person name="Essack M."/>
            <person name="Alam I."/>
            <person name="Lafi F."/>
            <person name="Alawi W."/>
            <person name="Kamanu F."/>
            <person name="Al-Suwailem A."/>
            <person name="Lee O.O."/>
            <person name="Xu Y."/>
            <person name="Bajic V."/>
            <person name="Qian P.-Y."/>
            <person name="Archer J."/>
        </authorList>
    </citation>
    <scope>NUCLEOTIDE SEQUENCE</scope>
    <source>
        <strain evidence="2">KAUST100406-0324</strain>
    </source>
</reference>
<dbReference type="Gene3D" id="3.90.1200.10">
    <property type="match status" value="1"/>
</dbReference>
<dbReference type="EMBL" id="APKE01000035">
    <property type="protein sequence ID" value="KAF0674880.1"/>
    <property type="molecule type" value="Genomic_DNA"/>
</dbReference>
<dbReference type="RefSeq" id="WP_159966461.1">
    <property type="nucleotide sequence ID" value="NZ_APKE01000035.1"/>
</dbReference>
<evidence type="ECO:0000313" key="2">
    <source>
        <dbReference type="EMBL" id="KAF0674880.1"/>
    </source>
</evidence>
<dbReference type="Proteomes" id="UP000698242">
    <property type="component" value="Unassembled WGS sequence"/>
</dbReference>